<feature type="region of interest" description="Disordered" evidence="1">
    <location>
        <begin position="1"/>
        <end position="78"/>
    </location>
</feature>
<feature type="compositionally biased region" description="Basic and acidic residues" evidence="1">
    <location>
        <begin position="21"/>
        <end position="34"/>
    </location>
</feature>
<evidence type="ECO:0000313" key="3">
    <source>
        <dbReference type="Proteomes" id="UP000464661"/>
    </source>
</evidence>
<sequence>MSSDTTKPDGSPGLESEVESGTEKREGLDRASPEDRDDYIDPDATPEQNPEPPERQKASNKETFSNQQAGWTYPGRRW</sequence>
<name>A0A7U6M3D0_PSEPU</name>
<evidence type="ECO:0000313" key="2">
    <source>
        <dbReference type="EMBL" id="BBU45191.1"/>
    </source>
</evidence>
<reference evidence="2 3" key="1">
    <citation type="submission" date="2020-01" db="EMBL/GenBank/DDBJ databases">
        <title>Complete Genome Sequence of Pseudomonas putida Strain TS312, Harboring the HdtS type N-acyl-homoserine Lactone Synthase, Isolated from a Paper Mill.</title>
        <authorList>
            <person name="Hosoe A."/>
            <person name="Suenaga T."/>
            <person name="Sugi T."/>
            <person name="Izumi T."/>
            <person name="Nagai N."/>
            <person name="Terada A."/>
        </authorList>
    </citation>
    <scope>NUCLEOTIDE SEQUENCE [LARGE SCALE GENOMIC DNA]</scope>
    <source>
        <strain evidence="2 3">TS312</strain>
    </source>
</reference>
<dbReference type="AlphaFoldDB" id="A0A7U6M3D0"/>
<accession>A0A7U6M3D0</accession>
<evidence type="ECO:0000256" key="1">
    <source>
        <dbReference type="SAM" id="MobiDB-lite"/>
    </source>
</evidence>
<gene>
    <name evidence="2" type="ORF">PPTS312_31060</name>
</gene>
<dbReference type="EMBL" id="AP022324">
    <property type="protein sequence ID" value="BBU45191.1"/>
    <property type="molecule type" value="Genomic_DNA"/>
</dbReference>
<feature type="compositionally biased region" description="Polar residues" evidence="1">
    <location>
        <begin position="61"/>
        <end position="70"/>
    </location>
</feature>
<proteinExistence type="predicted"/>
<protein>
    <submittedName>
        <fullName evidence="2">Uncharacterized protein</fullName>
    </submittedName>
</protein>
<organism evidence="2 3">
    <name type="scientific">Pseudomonas putida</name>
    <name type="common">Arthrobacter siderocapsulatus</name>
    <dbReference type="NCBI Taxonomy" id="303"/>
    <lineage>
        <taxon>Bacteria</taxon>
        <taxon>Pseudomonadati</taxon>
        <taxon>Pseudomonadota</taxon>
        <taxon>Gammaproteobacteria</taxon>
        <taxon>Pseudomonadales</taxon>
        <taxon>Pseudomonadaceae</taxon>
        <taxon>Pseudomonas</taxon>
    </lineage>
</organism>
<dbReference type="Proteomes" id="UP000464661">
    <property type="component" value="Chromosome"/>
</dbReference>